<dbReference type="PANTHER" id="PTHR22847:SF637">
    <property type="entry name" value="WD REPEAT DOMAIN 5B"/>
    <property type="match status" value="1"/>
</dbReference>
<protein>
    <recommendedName>
        <fullName evidence="5">Mitochondrial division protein 1</fullName>
    </recommendedName>
</protein>
<keyword evidence="2" id="KW-0677">Repeat</keyword>
<dbReference type="PANTHER" id="PTHR22847">
    <property type="entry name" value="WD40 REPEAT PROTEIN"/>
    <property type="match status" value="1"/>
</dbReference>
<dbReference type="PROSITE" id="PS50082">
    <property type="entry name" value="WD_REPEATS_2"/>
    <property type="match status" value="1"/>
</dbReference>
<keyword evidence="9" id="KW-1185">Reference proteome</keyword>
<evidence type="ECO:0000256" key="2">
    <source>
        <dbReference type="ARBA" id="ARBA00022737"/>
    </source>
</evidence>
<comment type="similarity">
    <text evidence="4">Belongs to the WD repeat MDV1/CAF4 family.</text>
</comment>
<dbReference type="InterPro" id="IPR001680">
    <property type="entry name" value="WD40_rpt"/>
</dbReference>
<keyword evidence="1 7" id="KW-0853">WD repeat</keyword>
<evidence type="ECO:0000313" key="8">
    <source>
        <dbReference type="EMBL" id="CRK27255.1"/>
    </source>
</evidence>
<evidence type="ECO:0000313" key="9">
    <source>
        <dbReference type="Proteomes" id="UP000044602"/>
    </source>
</evidence>
<comment type="function">
    <text evidence="6">Involved in mitochondrial fission. Acts as an adapter protein required to form mitochondrial fission complexes. Formation of these complexes is required to promote constriction and fission of the mitochondrial compartment at a late step in mitochondrial division.</text>
</comment>
<sequence length="121" mass="13158">MFAHYGYVYCMLLVKGPTMLVDADEEVLISGGGDGTIKVWKIGTGDGSDTEDPDDGEAGLEEIMVLGTDEGESVMSLAIDGSFLYAGKLQGIIELWDLDTKSKLRVIKSHRGDVMSLHMNW</sequence>
<feature type="non-terminal residue" evidence="8">
    <location>
        <position position="121"/>
    </location>
</feature>
<organism evidence="8 9">
    <name type="scientific">Verticillium longisporum</name>
    <name type="common">Verticillium dahliae var. longisporum</name>
    <dbReference type="NCBI Taxonomy" id="100787"/>
    <lineage>
        <taxon>Eukaryota</taxon>
        <taxon>Fungi</taxon>
        <taxon>Dikarya</taxon>
        <taxon>Ascomycota</taxon>
        <taxon>Pezizomycotina</taxon>
        <taxon>Sordariomycetes</taxon>
        <taxon>Hypocreomycetidae</taxon>
        <taxon>Glomerellales</taxon>
        <taxon>Plectosphaerellaceae</taxon>
        <taxon>Verticillium</taxon>
    </lineage>
</organism>
<feature type="repeat" description="WD" evidence="7">
    <location>
        <begin position="24"/>
        <end position="50"/>
    </location>
</feature>
<dbReference type="Pfam" id="PF00400">
    <property type="entry name" value="WD40"/>
    <property type="match status" value="1"/>
</dbReference>
<dbReference type="InterPro" id="IPR015943">
    <property type="entry name" value="WD40/YVTN_repeat-like_dom_sf"/>
</dbReference>
<proteinExistence type="inferred from homology"/>
<gene>
    <name evidence="8" type="ORF">BN1708_018278</name>
</gene>
<reference evidence="8 9" key="1">
    <citation type="submission" date="2015-05" db="EMBL/GenBank/DDBJ databases">
        <authorList>
            <person name="Wang D.B."/>
            <person name="Wang M."/>
        </authorList>
    </citation>
    <scope>NUCLEOTIDE SEQUENCE [LARGE SCALE GENOMIC DNA]</scope>
    <source>
        <strain evidence="8">VL1</strain>
    </source>
</reference>
<dbReference type="Gene3D" id="2.130.10.10">
    <property type="entry name" value="YVTN repeat-like/Quinoprotein amine dehydrogenase"/>
    <property type="match status" value="1"/>
</dbReference>
<evidence type="ECO:0000256" key="5">
    <source>
        <dbReference type="ARBA" id="ARBA00039789"/>
    </source>
</evidence>
<dbReference type="STRING" id="100787.A0A0G4M093"/>
<evidence type="ECO:0000256" key="6">
    <source>
        <dbReference type="ARBA" id="ARBA00043913"/>
    </source>
</evidence>
<dbReference type="EMBL" id="CVQH01020345">
    <property type="protein sequence ID" value="CRK27255.1"/>
    <property type="molecule type" value="Genomic_DNA"/>
</dbReference>
<dbReference type="InterPro" id="IPR036322">
    <property type="entry name" value="WD40_repeat_dom_sf"/>
</dbReference>
<accession>A0A0G4M093</accession>
<dbReference type="AlphaFoldDB" id="A0A0G4M093"/>
<name>A0A0G4M093_VERLO</name>
<keyword evidence="3" id="KW-0175">Coiled coil</keyword>
<evidence type="ECO:0000256" key="3">
    <source>
        <dbReference type="ARBA" id="ARBA00023054"/>
    </source>
</evidence>
<dbReference type="Proteomes" id="UP000044602">
    <property type="component" value="Unassembled WGS sequence"/>
</dbReference>
<evidence type="ECO:0000256" key="4">
    <source>
        <dbReference type="ARBA" id="ARBA00038415"/>
    </source>
</evidence>
<evidence type="ECO:0000256" key="1">
    <source>
        <dbReference type="ARBA" id="ARBA00022574"/>
    </source>
</evidence>
<dbReference type="GO" id="GO:1990234">
    <property type="term" value="C:transferase complex"/>
    <property type="evidence" value="ECO:0007669"/>
    <property type="project" value="UniProtKB-ARBA"/>
</dbReference>
<dbReference type="SUPFAM" id="SSF50978">
    <property type="entry name" value="WD40 repeat-like"/>
    <property type="match status" value="1"/>
</dbReference>
<evidence type="ECO:0000256" key="7">
    <source>
        <dbReference type="PROSITE-ProRule" id="PRU00221"/>
    </source>
</evidence>